<feature type="domain" description="Rhodanese" evidence="8">
    <location>
        <begin position="167"/>
        <end position="282"/>
    </location>
</feature>
<evidence type="ECO:0000256" key="4">
    <source>
        <dbReference type="ARBA" id="ARBA00022737"/>
    </source>
</evidence>
<evidence type="ECO:0000256" key="6">
    <source>
        <dbReference type="RuleBase" id="RU000507"/>
    </source>
</evidence>
<evidence type="ECO:0000313" key="9">
    <source>
        <dbReference type="EMBL" id="PDT04397.1"/>
    </source>
</evidence>
<keyword evidence="10" id="KW-1185">Reference proteome</keyword>
<dbReference type="EMBL" id="NWSV01000005">
    <property type="protein sequence ID" value="PDT04397.1"/>
    <property type="molecule type" value="Genomic_DNA"/>
</dbReference>
<dbReference type="InterPro" id="IPR045078">
    <property type="entry name" value="TST/MPST-like"/>
</dbReference>
<evidence type="ECO:0000259" key="8">
    <source>
        <dbReference type="PROSITE" id="PS50206"/>
    </source>
</evidence>
<keyword evidence="9" id="KW-0670">Pyruvate</keyword>
<dbReference type="Proteomes" id="UP000220768">
    <property type="component" value="Unassembled WGS sequence"/>
</dbReference>
<keyword evidence="4" id="KW-0677">Repeat</keyword>
<evidence type="ECO:0000256" key="5">
    <source>
        <dbReference type="ARBA" id="ARBA00051793"/>
    </source>
</evidence>
<dbReference type="NCBIfam" id="NF008557">
    <property type="entry name" value="PRK11493.1"/>
    <property type="match status" value="1"/>
</dbReference>
<dbReference type="SMART" id="SM00450">
    <property type="entry name" value="RHOD"/>
    <property type="match status" value="2"/>
</dbReference>
<keyword evidence="3 6" id="KW-0808">Transferase</keyword>
<evidence type="ECO:0000256" key="1">
    <source>
        <dbReference type="ARBA" id="ARBA00004496"/>
    </source>
</evidence>
<dbReference type="Gene3D" id="3.40.250.10">
    <property type="entry name" value="Rhodanese-like domain"/>
    <property type="match status" value="2"/>
</dbReference>
<dbReference type="AlphaFoldDB" id="A0A2A6JEI2"/>
<evidence type="ECO:0000256" key="7">
    <source>
        <dbReference type="SAM" id="MobiDB-lite"/>
    </source>
</evidence>
<dbReference type="Pfam" id="PF00581">
    <property type="entry name" value="Rhodanese"/>
    <property type="match status" value="2"/>
</dbReference>
<sequence length="292" mass="30821">MSLSLPGSLVSTEWLAAHLDDPTLVILDGSFKLPGVTPIAAEDFAARHIPGTRFFDIDAIADHETTLPHMLPSPAAFERFAGDLGISNDSVVVVYDTPGLMSAGRVWWTLHVFGHDKAAILDGGLKKWLADGRPVTDAVIAPAPTHFTATFDPTAVRAKTQLLDNLQSQAEQVIDARSAGRFTAEETEVRPGLRSGHIPGSLNLPFTALADPHTGEVLPVSELRKAFEAAGLDFSKPVIASCGSGVTAAALVFGLHLVGKDDVAIYDGAWTEWGQPGDTPAETGAGKDQSGR</sequence>
<protein>
    <recommendedName>
        <fullName evidence="6">Sulfurtransferase</fullName>
    </recommendedName>
</protein>
<dbReference type="PROSITE" id="PS00683">
    <property type="entry name" value="RHODANESE_2"/>
    <property type="match status" value="1"/>
</dbReference>
<reference evidence="9 10" key="1">
    <citation type="submission" date="2017-09" db="EMBL/GenBank/DDBJ databases">
        <title>Comparative genomics of rhizobia isolated from Phaseolus vulgaris in China.</title>
        <authorList>
            <person name="Tong W."/>
        </authorList>
    </citation>
    <scope>NUCLEOTIDE SEQUENCE [LARGE SCALE GENOMIC DNA]</scope>
    <source>
        <strain evidence="9 10">C5</strain>
    </source>
</reference>
<comment type="caution">
    <text evidence="9">The sequence shown here is derived from an EMBL/GenBank/DDBJ whole genome shotgun (WGS) entry which is preliminary data.</text>
</comment>
<dbReference type="GO" id="GO:0016784">
    <property type="term" value="F:3-mercaptopyruvate sulfurtransferase activity"/>
    <property type="evidence" value="ECO:0007669"/>
    <property type="project" value="UniProtKB-EC"/>
</dbReference>
<comment type="catalytic activity">
    <reaction evidence="5">
        <text>2-oxo-3-sulfanylpropanoate + [thioredoxin]-dithiol = [thioredoxin]-disulfide + hydrogen sulfide + pyruvate + H(+)</text>
        <dbReference type="Rhea" id="RHEA:21740"/>
        <dbReference type="Rhea" id="RHEA-COMP:10698"/>
        <dbReference type="Rhea" id="RHEA-COMP:10700"/>
        <dbReference type="ChEBI" id="CHEBI:15361"/>
        <dbReference type="ChEBI" id="CHEBI:15378"/>
        <dbReference type="ChEBI" id="CHEBI:29919"/>
        <dbReference type="ChEBI" id="CHEBI:29950"/>
        <dbReference type="ChEBI" id="CHEBI:50058"/>
        <dbReference type="ChEBI" id="CHEBI:57678"/>
        <dbReference type="EC" id="2.8.1.2"/>
    </reaction>
    <physiologicalReaction direction="left-to-right" evidence="5">
        <dbReference type="Rhea" id="RHEA:21741"/>
    </physiologicalReaction>
</comment>
<feature type="region of interest" description="Disordered" evidence="7">
    <location>
        <begin position="273"/>
        <end position="292"/>
    </location>
</feature>
<dbReference type="CDD" id="cd01449">
    <property type="entry name" value="TST_Repeat_2"/>
    <property type="match status" value="1"/>
</dbReference>
<dbReference type="InterPro" id="IPR036873">
    <property type="entry name" value="Rhodanese-like_dom_sf"/>
</dbReference>
<dbReference type="FunFam" id="3.40.250.10:FF:000015">
    <property type="entry name" value="Sulfurtransferase"/>
    <property type="match status" value="1"/>
</dbReference>
<organism evidence="9 10">
    <name type="scientific">Rhizobium chutanense</name>
    <dbReference type="NCBI Taxonomy" id="2035448"/>
    <lineage>
        <taxon>Bacteria</taxon>
        <taxon>Pseudomonadati</taxon>
        <taxon>Pseudomonadota</taxon>
        <taxon>Alphaproteobacteria</taxon>
        <taxon>Hyphomicrobiales</taxon>
        <taxon>Rhizobiaceae</taxon>
        <taxon>Rhizobium/Agrobacterium group</taxon>
        <taxon>Rhizobium</taxon>
    </lineage>
</organism>
<dbReference type="CDD" id="cd01448">
    <property type="entry name" value="TST_Repeat_1"/>
    <property type="match status" value="1"/>
</dbReference>
<dbReference type="GO" id="GO:0004792">
    <property type="term" value="F:thiosulfate-cyanide sulfurtransferase activity"/>
    <property type="evidence" value="ECO:0007669"/>
    <property type="project" value="InterPro"/>
</dbReference>
<dbReference type="InterPro" id="IPR001763">
    <property type="entry name" value="Rhodanese-like_dom"/>
</dbReference>
<accession>A0A2A6JEI2</accession>
<dbReference type="PANTHER" id="PTHR11364">
    <property type="entry name" value="THIOSULFATE SULFERTANSFERASE"/>
    <property type="match status" value="1"/>
</dbReference>
<dbReference type="PANTHER" id="PTHR11364:SF27">
    <property type="entry name" value="SULFURTRANSFERASE"/>
    <property type="match status" value="1"/>
</dbReference>
<evidence type="ECO:0000256" key="3">
    <source>
        <dbReference type="ARBA" id="ARBA00022679"/>
    </source>
</evidence>
<dbReference type="GO" id="GO:0005737">
    <property type="term" value="C:cytoplasm"/>
    <property type="evidence" value="ECO:0007669"/>
    <property type="project" value="UniProtKB-SubCell"/>
</dbReference>
<name>A0A2A6JEI2_9HYPH</name>
<dbReference type="RefSeq" id="WP_097612110.1">
    <property type="nucleotide sequence ID" value="NZ_NWSV01000005.1"/>
</dbReference>
<dbReference type="PROSITE" id="PS50206">
    <property type="entry name" value="RHODANESE_3"/>
    <property type="match status" value="2"/>
</dbReference>
<dbReference type="SUPFAM" id="SSF52821">
    <property type="entry name" value="Rhodanese/Cell cycle control phosphatase"/>
    <property type="match status" value="2"/>
</dbReference>
<comment type="subcellular location">
    <subcellularLocation>
        <location evidence="1">Cytoplasm</location>
    </subcellularLocation>
</comment>
<proteinExistence type="predicted"/>
<dbReference type="FunFam" id="3.40.250.10:FF:000001">
    <property type="entry name" value="Sulfurtransferase"/>
    <property type="match status" value="1"/>
</dbReference>
<gene>
    <name evidence="9" type="ORF">CO666_11070</name>
</gene>
<evidence type="ECO:0000313" key="10">
    <source>
        <dbReference type="Proteomes" id="UP000220768"/>
    </source>
</evidence>
<keyword evidence="2" id="KW-0963">Cytoplasm</keyword>
<feature type="domain" description="Rhodanese" evidence="8">
    <location>
        <begin position="20"/>
        <end position="137"/>
    </location>
</feature>
<dbReference type="InterPro" id="IPR001307">
    <property type="entry name" value="Thiosulphate_STrfase_CS"/>
</dbReference>
<evidence type="ECO:0000256" key="2">
    <source>
        <dbReference type="ARBA" id="ARBA00022490"/>
    </source>
</evidence>